<dbReference type="InterPro" id="IPR009057">
    <property type="entry name" value="Homeodomain-like_sf"/>
</dbReference>
<dbReference type="NCBIfam" id="TIGR01557">
    <property type="entry name" value="myb_SHAQKYF"/>
    <property type="match status" value="1"/>
</dbReference>
<dbReference type="GO" id="GO:0003677">
    <property type="term" value="F:DNA binding"/>
    <property type="evidence" value="ECO:0007669"/>
    <property type="project" value="UniProtKB-KW"/>
</dbReference>
<keyword evidence="10 11" id="KW-0539">Nucleus</keyword>
<sequence>MMMEKSAFASPQTDAFPAGPRVLVVDDDLTWLKILEKMLKKCFYEVTTCCLAREALSILRQRKDGFDIVISDVNMPDMDGFKLLEHVGLEMDLPVIMMSVDGETSRVMKGVQHGACDYLLKPIRMKELRNIWQHVFRKRIHEVRDAENHEGFEAIQMVRIGCEQSDLEYYLSGGHDLSATRKRKDAVHKHNDRELGDAFAKKARVIWTVDLHQKFVNAVNLVGLEKIGPKKILDSMNVPWLTRENVASHLQKYRLYLSRLHKYNGDEALEMANHLDLDFCRVKHSDVLTKDSKEISFSTEEPITEKHINSSSGASSSNSYYWGDHKIQDTKFRNFTLPDLKVEPIFGLNADDPESQSMKYSWPDASHRLETVESDAQFANSDPNITSKYSRSGEIRDIHYELVNKQKQWLDDGFNSWSLPNRQYHPQPNQRNSLLSANTGSSHWEKEITSLSVEPHHLKPSLSAHVVKILSEGETSVENNPPSVEQGFHHDHVKGKAPLEHKFDTGFKAAHTSSLQTPVSHLLASPSVYLGTSNRETHTSSSVKNKPPQSEQVTNSDRDTTSLETGSPMLRAPTVGSFIASQRFEYAESELALVAFGKDYKVNGDHGEYTSSNSYDFLPITKPDIQANVPLHLYDAMRFDFCYEAAGFPMIDQSLSIVDTAHFTSSYYPVS</sequence>
<evidence type="ECO:0000259" key="14">
    <source>
        <dbReference type="PROSITE" id="PS50110"/>
    </source>
</evidence>
<feature type="region of interest" description="Disordered" evidence="13">
    <location>
        <begin position="532"/>
        <end position="569"/>
    </location>
</feature>
<dbReference type="FunFam" id="1.10.10.60:FF:000007">
    <property type="entry name" value="Two-component response regulator"/>
    <property type="match status" value="1"/>
</dbReference>
<accession>A0A7N0TAE4</accession>
<dbReference type="Gramene" id="Kaladp0029s0020.1.v1.1">
    <property type="protein sequence ID" value="Kaladp0029s0020.1.v1.1"/>
    <property type="gene ID" value="Kaladp0029s0020.v1.1"/>
</dbReference>
<feature type="modified residue" description="4-aspartylphosphate" evidence="12">
    <location>
        <position position="72"/>
    </location>
</feature>
<protein>
    <recommendedName>
        <fullName evidence="11">Two-component response regulator</fullName>
    </recommendedName>
</protein>
<reference evidence="15" key="1">
    <citation type="submission" date="2021-01" db="UniProtKB">
        <authorList>
            <consortium name="EnsemblPlants"/>
        </authorList>
    </citation>
    <scope>IDENTIFICATION</scope>
</reference>
<evidence type="ECO:0000313" key="15">
    <source>
        <dbReference type="EnsemblPlants" id="Kaladp0029s0020.1.v1.1"/>
    </source>
</evidence>
<evidence type="ECO:0000256" key="10">
    <source>
        <dbReference type="ARBA" id="ARBA00023242"/>
    </source>
</evidence>
<comment type="similarity">
    <text evidence="2">Belongs to the ARR family. Type-B subfamily.</text>
</comment>
<keyword evidence="6 11" id="KW-0805">Transcription regulation</keyword>
<dbReference type="PANTHER" id="PTHR43874">
    <property type="entry name" value="TWO-COMPONENT RESPONSE REGULATOR"/>
    <property type="match status" value="1"/>
</dbReference>
<dbReference type="Pfam" id="PF00249">
    <property type="entry name" value="Myb_DNA-binding"/>
    <property type="match status" value="1"/>
</dbReference>
<dbReference type="InterPro" id="IPR017053">
    <property type="entry name" value="Response_reg_B-typ_pln"/>
</dbReference>
<keyword evidence="5 11" id="KW-0902">Two-component regulatory system</keyword>
<comment type="subcellular location">
    <subcellularLocation>
        <location evidence="1 11">Nucleus</location>
    </subcellularLocation>
</comment>
<keyword evidence="3 12" id="KW-0597">Phosphoprotein</keyword>
<dbReference type="Pfam" id="PF00072">
    <property type="entry name" value="Response_reg"/>
    <property type="match status" value="1"/>
</dbReference>
<evidence type="ECO:0000256" key="13">
    <source>
        <dbReference type="SAM" id="MobiDB-lite"/>
    </source>
</evidence>
<feature type="compositionally biased region" description="Polar residues" evidence="13">
    <location>
        <begin position="532"/>
        <end position="555"/>
    </location>
</feature>
<dbReference type="CDD" id="cd17584">
    <property type="entry name" value="REC_typeB_ARR-like"/>
    <property type="match status" value="1"/>
</dbReference>
<dbReference type="InterPro" id="IPR001789">
    <property type="entry name" value="Sig_transdc_resp-reg_receiver"/>
</dbReference>
<comment type="function">
    <text evidence="11">Transcriptional activator that binds specific DNA sequence.</text>
</comment>
<organism evidence="15 16">
    <name type="scientific">Kalanchoe fedtschenkoi</name>
    <name type="common">Lavender scallops</name>
    <name type="synonym">South American air plant</name>
    <dbReference type="NCBI Taxonomy" id="63787"/>
    <lineage>
        <taxon>Eukaryota</taxon>
        <taxon>Viridiplantae</taxon>
        <taxon>Streptophyta</taxon>
        <taxon>Embryophyta</taxon>
        <taxon>Tracheophyta</taxon>
        <taxon>Spermatophyta</taxon>
        <taxon>Magnoliopsida</taxon>
        <taxon>eudicotyledons</taxon>
        <taxon>Gunneridae</taxon>
        <taxon>Pentapetalae</taxon>
        <taxon>Saxifragales</taxon>
        <taxon>Crassulaceae</taxon>
        <taxon>Kalanchoe</taxon>
    </lineage>
</organism>
<evidence type="ECO:0000256" key="1">
    <source>
        <dbReference type="ARBA" id="ARBA00004123"/>
    </source>
</evidence>
<dbReference type="SMART" id="SM00448">
    <property type="entry name" value="REC"/>
    <property type="match status" value="1"/>
</dbReference>
<evidence type="ECO:0000256" key="9">
    <source>
        <dbReference type="ARBA" id="ARBA00023163"/>
    </source>
</evidence>
<dbReference type="PROSITE" id="PS50110">
    <property type="entry name" value="RESPONSE_REGULATORY"/>
    <property type="match status" value="1"/>
</dbReference>
<dbReference type="Proteomes" id="UP000594263">
    <property type="component" value="Unplaced"/>
</dbReference>
<dbReference type="InterPro" id="IPR011006">
    <property type="entry name" value="CheY-like_superfamily"/>
</dbReference>
<evidence type="ECO:0000256" key="6">
    <source>
        <dbReference type="ARBA" id="ARBA00023015"/>
    </source>
</evidence>
<keyword evidence="16" id="KW-1185">Reference proteome</keyword>
<evidence type="ECO:0000256" key="4">
    <source>
        <dbReference type="ARBA" id="ARBA00022864"/>
    </source>
</evidence>
<dbReference type="SUPFAM" id="SSF52172">
    <property type="entry name" value="CheY-like"/>
    <property type="match status" value="1"/>
</dbReference>
<dbReference type="InterPro" id="IPR001005">
    <property type="entry name" value="SANT/Myb"/>
</dbReference>
<evidence type="ECO:0000256" key="7">
    <source>
        <dbReference type="ARBA" id="ARBA00023125"/>
    </source>
</evidence>
<dbReference type="InterPro" id="IPR006447">
    <property type="entry name" value="Myb_dom_plants"/>
</dbReference>
<name>A0A7N0TAE4_KALFE</name>
<dbReference type="PIRSF" id="PIRSF036392">
    <property type="entry name" value="RR_ARR_type-B"/>
    <property type="match status" value="1"/>
</dbReference>
<evidence type="ECO:0000256" key="5">
    <source>
        <dbReference type="ARBA" id="ARBA00023012"/>
    </source>
</evidence>
<keyword evidence="8 11" id="KW-0010">Activator</keyword>
<proteinExistence type="inferred from homology"/>
<dbReference type="Gene3D" id="3.40.50.2300">
    <property type="match status" value="1"/>
</dbReference>
<dbReference type="AlphaFoldDB" id="A0A7N0TAE4"/>
<dbReference type="GO" id="GO:0000160">
    <property type="term" value="P:phosphorelay signal transduction system"/>
    <property type="evidence" value="ECO:0007669"/>
    <property type="project" value="UniProtKB-KW"/>
</dbReference>
<keyword evidence="7 11" id="KW-0238">DNA-binding</keyword>
<keyword evidence="4" id="KW-0932">Cytokinin signaling pathway</keyword>
<evidence type="ECO:0000313" key="16">
    <source>
        <dbReference type="Proteomes" id="UP000594263"/>
    </source>
</evidence>
<dbReference type="SUPFAM" id="SSF46689">
    <property type="entry name" value="Homeodomain-like"/>
    <property type="match status" value="1"/>
</dbReference>
<evidence type="ECO:0000256" key="8">
    <source>
        <dbReference type="ARBA" id="ARBA00023159"/>
    </source>
</evidence>
<keyword evidence="9 11" id="KW-0804">Transcription</keyword>
<dbReference type="Gene3D" id="1.10.10.60">
    <property type="entry name" value="Homeodomain-like"/>
    <property type="match status" value="1"/>
</dbReference>
<evidence type="ECO:0000256" key="3">
    <source>
        <dbReference type="ARBA" id="ARBA00022553"/>
    </source>
</evidence>
<evidence type="ECO:0000256" key="12">
    <source>
        <dbReference type="PROSITE-ProRule" id="PRU00169"/>
    </source>
</evidence>
<dbReference type="GO" id="GO:0009736">
    <property type="term" value="P:cytokinin-activated signaling pathway"/>
    <property type="evidence" value="ECO:0007669"/>
    <property type="project" value="UniProtKB-KW"/>
</dbReference>
<feature type="domain" description="Response regulatory" evidence="14">
    <location>
        <begin position="21"/>
        <end position="136"/>
    </location>
</feature>
<dbReference type="InterPro" id="IPR045279">
    <property type="entry name" value="ARR-like"/>
</dbReference>
<evidence type="ECO:0000256" key="11">
    <source>
        <dbReference type="PIRNR" id="PIRNR036392"/>
    </source>
</evidence>
<dbReference type="GO" id="GO:0003700">
    <property type="term" value="F:DNA-binding transcription factor activity"/>
    <property type="evidence" value="ECO:0007669"/>
    <property type="project" value="UniProtKB-UniRule"/>
</dbReference>
<dbReference type="GO" id="GO:0005634">
    <property type="term" value="C:nucleus"/>
    <property type="evidence" value="ECO:0007669"/>
    <property type="project" value="UniProtKB-SubCell"/>
</dbReference>
<dbReference type="PANTHER" id="PTHR43874:SF137">
    <property type="entry name" value="TWO-COMPONENT RESPONSE REGULATOR ARR11"/>
    <property type="match status" value="1"/>
</dbReference>
<dbReference type="EnsemblPlants" id="Kaladp0029s0020.1.v1.1">
    <property type="protein sequence ID" value="Kaladp0029s0020.1.v1.1"/>
    <property type="gene ID" value="Kaladp0029s0020.v1.1"/>
</dbReference>
<evidence type="ECO:0000256" key="2">
    <source>
        <dbReference type="ARBA" id="ARBA00006015"/>
    </source>
</evidence>